<reference evidence="1" key="1">
    <citation type="submission" date="2022-08" db="EMBL/GenBank/DDBJ databases">
        <title>Genome Sequence of Lecanicillium fungicola.</title>
        <authorList>
            <person name="Buettner E."/>
        </authorList>
    </citation>
    <scope>NUCLEOTIDE SEQUENCE</scope>
    <source>
        <strain evidence="1">Babe33</strain>
    </source>
</reference>
<dbReference type="Proteomes" id="UP001143910">
    <property type="component" value="Unassembled WGS sequence"/>
</dbReference>
<evidence type="ECO:0000313" key="1">
    <source>
        <dbReference type="EMBL" id="KAJ2970738.1"/>
    </source>
</evidence>
<sequence>MFLATTPHTVKTINGICCFEYFEVKANLYPTMVYSDIHDVGTTTSGPRVTTQGFQISAFDDTRSNDILQMLLSNSQVTKQPKRDHNGLCSYDYKDVTMHGQSGALNWYANSCNEWSSGVRWHIQLTRLSDDGDAPPTSSLMKTPRRNTRASGLVFENNFLRFQFVNVPQQEMVEESTILLYDLAVPDNMTKLKTPLVAKNQSSSTGCTAPTPAPQAAPTRANQATPTGTTTSILQDGDKDTPAALAERARELLEALSKGHQIRGCSFLNAIVPLFMNYTATSRPDVISPNNRQFKTVAAVLVPSNGDLGQ</sequence>
<gene>
    <name evidence="1" type="ORF">NQ176_g8042</name>
</gene>
<dbReference type="EMBL" id="JANJQO010001479">
    <property type="protein sequence ID" value="KAJ2970738.1"/>
    <property type="molecule type" value="Genomic_DNA"/>
</dbReference>
<protein>
    <submittedName>
        <fullName evidence="1">Uncharacterized protein</fullName>
    </submittedName>
</protein>
<name>A0ACC1MVH4_9HYPO</name>
<organism evidence="1 2">
    <name type="scientific">Zarea fungicola</name>
    <dbReference type="NCBI Taxonomy" id="93591"/>
    <lineage>
        <taxon>Eukaryota</taxon>
        <taxon>Fungi</taxon>
        <taxon>Dikarya</taxon>
        <taxon>Ascomycota</taxon>
        <taxon>Pezizomycotina</taxon>
        <taxon>Sordariomycetes</taxon>
        <taxon>Hypocreomycetidae</taxon>
        <taxon>Hypocreales</taxon>
        <taxon>Cordycipitaceae</taxon>
        <taxon>Zarea</taxon>
    </lineage>
</organism>
<proteinExistence type="predicted"/>
<evidence type="ECO:0000313" key="2">
    <source>
        <dbReference type="Proteomes" id="UP001143910"/>
    </source>
</evidence>
<keyword evidence="2" id="KW-1185">Reference proteome</keyword>
<comment type="caution">
    <text evidence="1">The sequence shown here is derived from an EMBL/GenBank/DDBJ whole genome shotgun (WGS) entry which is preliminary data.</text>
</comment>
<accession>A0ACC1MVH4</accession>